<accession>B5H468</accession>
<dbReference type="Proteomes" id="UP000002357">
    <property type="component" value="Plasmid pSCL4"/>
</dbReference>
<evidence type="ECO:0000313" key="3">
    <source>
        <dbReference type="Proteomes" id="UP000002357"/>
    </source>
</evidence>
<dbReference type="EMBL" id="CM000914">
    <property type="protein sequence ID" value="EFG04741.2"/>
    <property type="molecule type" value="Genomic_DNA"/>
</dbReference>
<keyword evidence="3" id="KW-1185">Reference proteome</keyword>
<evidence type="ECO:0000313" key="2">
    <source>
        <dbReference type="EMBL" id="EFG04741.2"/>
    </source>
</evidence>
<organism evidence="2 3">
    <name type="scientific">Streptomyces clavuligerus</name>
    <dbReference type="NCBI Taxonomy" id="1901"/>
    <lineage>
        <taxon>Bacteria</taxon>
        <taxon>Bacillati</taxon>
        <taxon>Actinomycetota</taxon>
        <taxon>Actinomycetes</taxon>
        <taxon>Kitasatosporales</taxon>
        <taxon>Streptomycetaceae</taxon>
        <taxon>Streptomyces</taxon>
    </lineage>
</organism>
<evidence type="ECO:0000256" key="1">
    <source>
        <dbReference type="SAM" id="MobiDB-lite"/>
    </source>
</evidence>
<feature type="region of interest" description="Disordered" evidence="1">
    <location>
        <begin position="1"/>
        <end position="29"/>
    </location>
</feature>
<gene>
    <name evidence="2" type="ORF">SCLAV_p1255</name>
</gene>
<reference evidence="2 3" key="1">
    <citation type="journal article" date="2010" name="Genome Biol. Evol.">
        <title>The sequence of a 1.8-mb bacterial linear plasmid reveals a rich evolutionary reservoir of secondary metabolic pathways.</title>
        <authorList>
            <person name="Medema M.H."/>
            <person name="Trefzer A."/>
            <person name="Kovalchuk A."/>
            <person name="van den Berg M."/>
            <person name="Mueller U."/>
            <person name="Heijne W."/>
            <person name="Wu L."/>
            <person name="Alam M.T."/>
            <person name="Ronning C.M."/>
            <person name="Nierman W.C."/>
            <person name="Bovenberg R.A.L."/>
            <person name="Breitling R."/>
            <person name="Takano E."/>
        </authorList>
    </citation>
    <scope>NUCLEOTIDE SEQUENCE [LARGE SCALE GENOMIC DNA]</scope>
    <source>
        <strain evidence="3">ATCC 27064 / DSM 738 / JCM 4710 / NBRC 13307 / NCIMB 12785 / NRRL 3585 / VKM Ac-602</strain>
        <plasmid evidence="2">pSCL4</plasmid>
    </source>
</reference>
<protein>
    <submittedName>
        <fullName evidence="2">Uncharacterized protein</fullName>
    </submittedName>
</protein>
<keyword evidence="2" id="KW-0614">Plasmid</keyword>
<name>B5H468_STRCL</name>
<dbReference type="AlphaFoldDB" id="B5H468"/>
<sequence>MPLVLGEPGSTAPRAALSAHGSSMAEQGLAGQRDGALHASGCGVRVRVAWSPCGAEEC</sequence>
<geneLocation type="plasmid" evidence="2 3">
    <name>pSCL4</name>
</geneLocation>
<proteinExistence type="predicted"/>